<name>A0AA88QEI9_9TELE</name>
<dbReference type="FunFam" id="3.80.10.10:FF:000232">
    <property type="entry name" value="Si:dkey-16p6.1"/>
    <property type="match status" value="1"/>
</dbReference>
<reference evidence="5" key="1">
    <citation type="submission" date="2023-08" db="EMBL/GenBank/DDBJ databases">
        <title>Chromosome-level Genome Assembly of mud carp (Cirrhinus molitorella).</title>
        <authorList>
            <person name="Liu H."/>
        </authorList>
    </citation>
    <scope>NUCLEOTIDE SEQUENCE</scope>
    <source>
        <strain evidence="5">Prfri</strain>
        <tissue evidence="5">Muscle</tissue>
    </source>
</reference>
<evidence type="ECO:0000256" key="2">
    <source>
        <dbReference type="ARBA" id="ARBA00022737"/>
    </source>
</evidence>
<keyword evidence="3" id="KW-0812">Transmembrane</keyword>
<evidence type="ECO:0000256" key="3">
    <source>
        <dbReference type="SAM" id="Phobius"/>
    </source>
</evidence>
<sequence length="322" mass="36106">MESVKEILKNSMMELLEAELNEFQWYLKNNECISNSEMENADRLKTVDKMLACFGPEQAVTITLDILRKMNQNHWAEQLENNYKQGSVLENSKASLCDYTEISLRLKNKLMLDHRKILVELDLSNNDLQDSGVKLLSDGLKSPNCTLEILRLSGCMVTEEGCLFVSSALSSNPSHLRELDLSYNHPGKSGVKLLSAKVNHPNYRLEKLNVDHGGEFRITVGIRKYACFLTLDPNTANTRLVLSEDNRMKPLLVLAPPGPKLPRPGLDEEFTLTALFEGMLMVPDDLTTPYFSGFGVVLIDITIVVIRICIHYVTGGQATGSR</sequence>
<dbReference type="AlphaFoldDB" id="A0AA88QEI9"/>
<evidence type="ECO:0000313" key="6">
    <source>
        <dbReference type="Proteomes" id="UP001187343"/>
    </source>
</evidence>
<dbReference type="PROSITE" id="PS50824">
    <property type="entry name" value="DAPIN"/>
    <property type="match status" value="1"/>
</dbReference>
<dbReference type="SMART" id="SM01289">
    <property type="entry name" value="PYRIN"/>
    <property type="match status" value="1"/>
</dbReference>
<feature type="domain" description="Pyrin" evidence="4">
    <location>
        <begin position="1"/>
        <end position="85"/>
    </location>
</feature>
<keyword evidence="3" id="KW-0472">Membrane</keyword>
<dbReference type="InterPro" id="IPR004020">
    <property type="entry name" value="DAPIN"/>
</dbReference>
<dbReference type="Gene3D" id="1.10.533.10">
    <property type="entry name" value="Death Domain, Fas"/>
    <property type="match status" value="1"/>
</dbReference>
<comment type="caution">
    <text evidence="5">The sequence shown here is derived from an EMBL/GenBank/DDBJ whole genome shotgun (WGS) entry which is preliminary data.</text>
</comment>
<organism evidence="5 6">
    <name type="scientific">Cirrhinus molitorella</name>
    <name type="common">mud carp</name>
    <dbReference type="NCBI Taxonomy" id="172907"/>
    <lineage>
        <taxon>Eukaryota</taxon>
        <taxon>Metazoa</taxon>
        <taxon>Chordata</taxon>
        <taxon>Craniata</taxon>
        <taxon>Vertebrata</taxon>
        <taxon>Euteleostomi</taxon>
        <taxon>Actinopterygii</taxon>
        <taxon>Neopterygii</taxon>
        <taxon>Teleostei</taxon>
        <taxon>Ostariophysi</taxon>
        <taxon>Cypriniformes</taxon>
        <taxon>Cyprinidae</taxon>
        <taxon>Labeoninae</taxon>
        <taxon>Labeonini</taxon>
        <taxon>Cirrhinus</taxon>
    </lineage>
</organism>
<dbReference type="PANTHER" id="PTHR24106">
    <property type="entry name" value="NACHT, LRR AND CARD DOMAINS-CONTAINING"/>
    <property type="match status" value="1"/>
</dbReference>
<gene>
    <name evidence="5" type="ORF">Q8A67_000037</name>
</gene>
<dbReference type="InterPro" id="IPR011029">
    <property type="entry name" value="DEATH-like_dom_sf"/>
</dbReference>
<accession>A0AA88QEI9</accession>
<dbReference type="Pfam" id="PF13516">
    <property type="entry name" value="LRR_6"/>
    <property type="match status" value="3"/>
</dbReference>
<feature type="transmembrane region" description="Helical" evidence="3">
    <location>
        <begin position="290"/>
        <end position="313"/>
    </location>
</feature>
<dbReference type="CDD" id="cd08321">
    <property type="entry name" value="Pyrin_ASC-like"/>
    <property type="match status" value="1"/>
</dbReference>
<evidence type="ECO:0000256" key="1">
    <source>
        <dbReference type="ARBA" id="ARBA00022614"/>
    </source>
</evidence>
<dbReference type="InterPro" id="IPR043136">
    <property type="entry name" value="B30.2/SPRY_sf"/>
</dbReference>
<dbReference type="SMART" id="SM00368">
    <property type="entry name" value="LRR_RI"/>
    <property type="match status" value="3"/>
</dbReference>
<proteinExistence type="predicted"/>
<dbReference type="SUPFAM" id="SSF52047">
    <property type="entry name" value="RNI-like"/>
    <property type="match status" value="1"/>
</dbReference>
<dbReference type="InterPro" id="IPR001611">
    <property type="entry name" value="Leu-rich_rpt"/>
</dbReference>
<keyword evidence="6" id="KW-1185">Reference proteome</keyword>
<dbReference type="InterPro" id="IPR051261">
    <property type="entry name" value="NLR"/>
</dbReference>
<keyword evidence="1" id="KW-0433">Leucine-rich repeat</keyword>
<evidence type="ECO:0000259" key="4">
    <source>
        <dbReference type="PROSITE" id="PS50824"/>
    </source>
</evidence>
<dbReference type="InterPro" id="IPR032675">
    <property type="entry name" value="LRR_dom_sf"/>
</dbReference>
<dbReference type="Pfam" id="PF02758">
    <property type="entry name" value="PYRIN"/>
    <property type="match status" value="1"/>
</dbReference>
<keyword evidence="3" id="KW-1133">Transmembrane helix</keyword>
<evidence type="ECO:0000313" key="5">
    <source>
        <dbReference type="EMBL" id="KAK2915663.1"/>
    </source>
</evidence>
<dbReference type="EMBL" id="JAUYZG010000001">
    <property type="protein sequence ID" value="KAK2915663.1"/>
    <property type="molecule type" value="Genomic_DNA"/>
</dbReference>
<dbReference type="Gene3D" id="2.60.120.920">
    <property type="match status" value="1"/>
</dbReference>
<dbReference type="SUPFAM" id="SSF47986">
    <property type="entry name" value="DEATH domain"/>
    <property type="match status" value="1"/>
</dbReference>
<keyword evidence="2" id="KW-0677">Repeat</keyword>
<protein>
    <recommendedName>
        <fullName evidence="4">Pyrin domain-containing protein</fullName>
    </recommendedName>
</protein>
<dbReference type="Proteomes" id="UP001187343">
    <property type="component" value="Unassembled WGS sequence"/>
</dbReference>
<dbReference type="Gene3D" id="3.80.10.10">
    <property type="entry name" value="Ribonuclease Inhibitor"/>
    <property type="match status" value="1"/>
</dbReference>